<keyword evidence="1" id="KW-0560">Oxidoreductase</keyword>
<sequence>MVEILAAGLTGANFAAEAGSFLDDKGDPPGTGQFIIAIDPQAFADNALEQFAELARSVEEQQGARRMEGSRHV</sequence>
<evidence type="ECO:0000256" key="1">
    <source>
        <dbReference type="ARBA" id="ARBA00023002"/>
    </source>
</evidence>
<name>A0A1H8LW51_9RHOB</name>
<accession>A0A1H8LW51</accession>
<dbReference type="InterPro" id="IPR036111">
    <property type="entry name" value="Mal/L-sulfo/L-lacto_DH-like_sf"/>
</dbReference>
<keyword evidence="3" id="KW-1185">Reference proteome</keyword>
<dbReference type="Proteomes" id="UP000199054">
    <property type="component" value="Unassembled WGS sequence"/>
</dbReference>
<reference evidence="2 3" key="1">
    <citation type="submission" date="2016-10" db="EMBL/GenBank/DDBJ databases">
        <authorList>
            <person name="de Groot N.N."/>
        </authorList>
    </citation>
    <scope>NUCLEOTIDE SEQUENCE [LARGE SCALE GENOMIC DNA]</scope>
    <source>
        <strain evidence="2 3">DSM 8512</strain>
    </source>
</reference>
<dbReference type="EMBL" id="FODE01000034">
    <property type="protein sequence ID" value="SEO09325.1"/>
    <property type="molecule type" value="Genomic_DNA"/>
</dbReference>
<dbReference type="SUPFAM" id="SSF89733">
    <property type="entry name" value="L-sulfolactate dehydrogenase-like"/>
    <property type="match status" value="1"/>
</dbReference>
<dbReference type="OrthoDB" id="9811519at2"/>
<evidence type="ECO:0000313" key="2">
    <source>
        <dbReference type="EMBL" id="SEO09325.1"/>
    </source>
</evidence>
<gene>
    <name evidence="2" type="ORF">SAMN04489859_103417</name>
</gene>
<dbReference type="AlphaFoldDB" id="A0A1H8LW51"/>
<proteinExistence type="predicted"/>
<dbReference type="GO" id="GO:0016491">
    <property type="term" value="F:oxidoreductase activity"/>
    <property type="evidence" value="ECO:0007669"/>
    <property type="project" value="UniProtKB-KW"/>
</dbReference>
<dbReference type="InterPro" id="IPR003767">
    <property type="entry name" value="Malate/L-lactate_DH-like"/>
</dbReference>
<evidence type="ECO:0000313" key="3">
    <source>
        <dbReference type="Proteomes" id="UP000199054"/>
    </source>
</evidence>
<dbReference type="Pfam" id="PF02615">
    <property type="entry name" value="Ldh_2"/>
    <property type="match status" value="1"/>
</dbReference>
<dbReference type="STRING" id="34002.SAMN04489859_103417"/>
<dbReference type="Gene3D" id="3.30.1370.60">
    <property type="entry name" value="Hypothetical oxidoreductase yiak, domain 2"/>
    <property type="match status" value="1"/>
</dbReference>
<protein>
    <submittedName>
        <fullName evidence="2">Malate/L-lactate dehydrogenase</fullName>
    </submittedName>
</protein>
<organism evidence="2 3">
    <name type="scientific">Paracoccus alcaliphilus</name>
    <dbReference type="NCBI Taxonomy" id="34002"/>
    <lineage>
        <taxon>Bacteria</taxon>
        <taxon>Pseudomonadati</taxon>
        <taxon>Pseudomonadota</taxon>
        <taxon>Alphaproteobacteria</taxon>
        <taxon>Rhodobacterales</taxon>
        <taxon>Paracoccaceae</taxon>
        <taxon>Paracoccus</taxon>
    </lineage>
</organism>
<dbReference type="InterPro" id="IPR043143">
    <property type="entry name" value="Mal/L-sulf/L-lact_DH-like_NADP"/>
</dbReference>